<dbReference type="SUPFAM" id="SSF51905">
    <property type="entry name" value="FAD/NAD(P)-binding domain"/>
    <property type="match status" value="1"/>
</dbReference>
<keyword evidence="6" id="KW-0732">Signal</keyword>
<reference evidence="8" key="1">
    <citation type="journal article" date="2020" name="Stud. Mycol.">
        <title>101 Dothideomycetes genomes: a test case for predicting lifestyles and emergence of pathogens.</title>
        <authorList>
            <person name="Haridas S."/>
            <person name="Albert R."/>
            <person name="Binder M."/>
            <person name="Bloem J."/>
            <person name="Labutti K."/>
            <person name="Salamov A."/>
            <person name="Andreopoulos B."/>
            <person name="Baker S."/>
            <person name="Barry K."/>
            <person name="Bills G."/>
            <person name="Bluhm B."/>
            <person name="Cannon C."/>
            <person name="Castanera R."/>
            <person name="Culley D."/>
            <person name="Daum C."/>
            <person name="Ezra D."/>
            <person name="Gonzalez J."/>
            <person name="Henrissat B."/>
            <person name="Kuo A."/>
            <person name="Liang C."/>
            <person name="Lipzen A."/>
            <person name="Lutzoni F."/>
            <person name="Magnuson J."/>
            <person name="Mondo S."/>
            <person name="Nolan M."/>
            <person name="Ohm R."/>
            <person name="Pangilinan J."/>
            <person name="Park H.-J."/>
            <person name="Ramirez L."/>
            <person name="Alfaro M."/>
            <person name="Sun H."/>
            <person name="Tritt A."/>
            <person name="Yoshinaga Y."/>
            <person name="Zwiers L.-H."/>
            <person name="Turgeon B."/>
            <person name="Goodwin S."/>
            <person name="Spatafora J."/>
            <person name="Crous P."/>
            <person name="Grigoriev I."/>
        </authorList>
    </citation>
    <scope>NUCLEOTIDE SEQUENCE</scope>
    <source>
        <strain evidence="8">CBS 113389</strain>
    </source>
</reference>
<dbReference type="GO" id="GO:0004497">
    <property type="term" value="F:monooxygenase activity"/>
    <property type="evidence" value="ECO:0007669"/>
    <property type="project" value="UniProtKB-KW"/>
</dbReference>
<dbReference type="EMBL" id="MU001636">
    <property type="protein sequence ID" value="KAF2482320.1"/>
    <property type="molecule type" value="Genomic_DNA"/>
</dbReference>
<evidence type="ECO:0000256" key="3">
    <source>
        <dbReference type="ARBA" id="ARBA00022827"/>
    </source>
</evidence>
<keyword evidence="3" id="KW-0274">FAD</keyword>
<evidence type="ECO:0000256" key="4">
    <source>
        <dbReference type="ARBA" id="ARBA00023002"/>
    </source>
</evidence>
<gene>
    <name evidence="8" type="ORF">BDY17DRAFT_346421</name>
</gene>
<dbReference type="Proteomes" id="UP000799767">
    <property type="component" value="Unassembled WGS sequence"/>
</dbReference>
<dbReference type="Gene3D" id="3.50.50.60">
    <property type="entry name" value="FAD/NAD(P)-binding domain"/>
    <property type="match status" value="1"/>
</dbReference>
<dbReference type="PRINTS" id="PR00420">
    <property type="entry name" value="RNGMNOXGNASE"/>
</dbReference>
<sequence>MADFHVAIIGAGPAGLALALALHAQSISCAIYEARDAPLNKIGGGLVLAPNGLKVLQGIGIYDSLLDHSYPFDTAYVQLGPTGAIIDTIEYGGKAKYGINALRTYRYTLLAQLLAKVRAASIPIHFNRRFSHVLAQTDTDVTWQFTDGSSSHASILVGADGIRSHVREYVAPDIKPTFDGVVSLLAVVPTTQLGLPAKDLEDLNNGHNKHPLPSCIVAPQCGAMLFFPQKKSGDEVMISVMRPLPDEPEHWAPLDADKERLRAMFRENVEQFPEVVRNAVREIPSEGLHVWPAYQVPSLEHWSSGRVVIVGDAAHALPPHAGQGINLAFEDVYLLADCTSSTRSSG</sequence>
<proteinExistence type="inferred from homology"/>
<feature type="domain" description="FAD-binding" evidence="7">
    <location>
        <begin position="4"/>
        <end position="336"/>
    </location>
</feature>
<evidence type="ECO:0000256" key="6">
    <source>
        <dbReference type="SAM" id="SignalP"/>
    </source>
</evidence>
<keyword evidence="2" id="KW-0285">Flavoprotein</keyword>
<comment type="similarity">
    <text evidence="1">Belongs to the paxM FAD-dependent monooxygenase family.</text>
</comment>
<feature type="chain" id="PRO_5025432348" description="FAD-binding domain-containing protein" evidence="6">
    <location>
        <begin position="20"/>
        <end position="346"/>
    </location>
</feature>
<dbReference type="OrthoDB" id="16820at2759"/>
<evidence type="ECO:0000313" key="8">
    <source>
        <dbReference type="EMBL" id="KAF2482320.1"/>
    </source>
</evidence>
<evidence type="ECO:0000256" key="1">
    <source>
        <dbReference type="ARBA" id="ARBA00007992"/>
    </source>
</evidence>
<dbReference type="InterPro" id="IPR050493">
    <property type="entry name" value="FAD-dep_Monooxygenase_BioMet"/>
</dbReference>
<keyword evidence="4" id="KW-0560">Oxidoreductase</keyword>
<dbReference type="PANTHER" id="PTHR13789:SF316">
    <property type="entry name" value="FAD-BINDING DOMAIN-CONTAINING PROTEIN"/>
    <property type="match status" value="1"/>
</dbReference>
<dbReference type="InterPro" id="IPR002938">
    <property type="entry name" value="FAD-bd"/>
</dbReference>
<organism evidence="8 9">
    <name type="scientific">Neohortaea acidophila</name>
    <dbReference type="NCBI Taxonomy" id="245834"/>
    <lineage>
        <taxon>Eukaryota</taxon>
        <taxon>Fungi</taxon>
        <taxon>Dikarya</taxon>
        <taxon>Ascomycota</taxon>
        <taxon>Pezizomycotina</taxon>
        <taxon>Dothideomycetes</taxon>
        <taxon>Dothideomycetidae</taxon>
        <taxon>Mycosphaerellales</taxon>
        <taxon>Teratosphaeriaceae</taxon>
        <taxon>Neohortaea</taxon>
    </lineage>
</organism>
<dbReference type="RefSeq" id="XP_033588890.1">
    <property type="nucleotide sequence ID" value="XM_033738105.1"/>
</dbReference>
<accession>A0A6A6PQD5</accession>
<dbReference type="AlphaFoldDB" id="A0A6A6PQD5"/>
<dbReference type="GO" id="GO:0071949">
    <property type="term" value="F:FAD binding"/>
    <property type="evidence" value="ECO:0007669"/>
    <property type="project" value="InterPro"/>
</dbReference>
<dbReference type="PANTHER" id="PTHR13789">
    <property type="entry name" value="MONOOXYGENASE"/>
    <property type="match status" value="1"/>
</dbReference>
<evidence type="ECO:0000313" key="9">
    <source>
        <dbReference type="Proteomes" id="UP000799767"/>
    </source>
</evidence>
<keyword evidence="5" id="KW-0503">Monooxygenase</keyword>
<dbReference type="InterPro" id="IPR036188">
    <property type="entry name" value="FAD/NAD-bd_sf"/>
</dbReference>
<dbReference type="Pfam" id="PF01494">
    <property type="entry name" value="FAD_binding_3"/>
    <property type="match status" value="1"/>
</dbReference>
<dbReference type="GeneID" id="54479107"/>
<evidence type="ECO:0000256" key="5">
    <source>
        <dbReference type="ARBA" id="ARBA00023033"/>
    </source>
</evidence>
<evidence type="ECO:0000259" key="7">
    <source>
        <dbReference type="Pfam" id="PF01494"/>
    </source>
</evidence>
<feature type="signal peptide" evidence="6">
    <location>
        <begin position="1"/>
        <end position="19"/>
    </location>
</feature>
<protein>
    <recommendedName>
        <fullName evidence="7">FAD-binding domain-containing protein</fullName>
    </recommendedName>
</protein>
<name>A0A6A6PQD5_9PEZI</name>
<keyword evidence="9" id="KW-1185">Reference proteome</keyword>
<evidence type="ECO:0000256" key="2">
    <source>
        <dbReference type="ARBA" id="ARBA00022630"/>
    </source>
</evidence>